<dbReference type="AlphaFoldDB" id="A0A7W3JPX8"/>
<evidence type="ECO:0000256" key="3">
    <source>
        <dbReference type="ARBA" id="ARBA00022679"/>
    </source>
</evidence>
<evidence type="ECO:0000313" key="5">
    <source>
        <dbReference type="EMBL" id="MBA8816796.1"/>
    </source>
</evidence>
<sequence>MKVSVIAGFYNRAPVLERTLRSLVAQSLTDIEILIFDDASSDNTSSVMTRLQDELQDSRIRYVRYENNRGFAQGLRDAVAMTKGEFIAIQGSGDVSLPQRLEMQSAILESRPDVGAVGCWYTNIEEDSGIARVRRPDADNTDFDALLRGNVFSHGEVMIRRSYYDAVGGYRPEFKNCQDYDLWLRIAQVSRIATVPQVLYERFIQFDGVTYDVRKLALQSRYSIFARRLAQLGEIETSASLERLRVDGIEAVVPLSDRSLQKKYVRGCIRFAVWGASGDAVTMAKGYIASGWKRRALILFAKTFNARFFAPGRFVAHAVLGVRRNRDR</sequence>
<comment type="caution">
    <text evidence="5">The sequence shown here is derived from an EMBL/GenBank/DDBJ whole genome shotgun (WGS) entry which is preliminary data.</text>
</comment>
<dbReference type="PANTHER" id="PTHR43685:SF5">
    <property type="entry name" value="GLYCOSYLTRANSFERASE EPSE-RELATED"/>
    <property type="match status" value="1"/>
</dbReference>
<keyword evidence="6" id="KW-1185">Reference proteome</keyword>
<keyword evidence="2" id="KW-0328">Glycosyltransferase</keyword>
<protein>
    <recommendedName>
        <fullName evidence="4">Glycosyltransferase 2-like domain-containing protein</fullName>
    </recommendedName>
</protein>
<dbReference type="RefSeq" id="WP_167046356.1">
    <property type="nucleotide sequence ID" value="NZ_JAAOZB010000001.1"/>
</dbReference>
<dbReference type="PANTHER" id="PTHR43685">
    <property type="entry name" value="GLYCOSYLTRANSFERASE"/>
    <property type="match status" value="1"/>
</dbReference>
<evidence type="ECO:0000259" key="4">
    <source>
        <dbReference type="Pfam" id="PF00535"/>
    </source>
</evidence>
<evidence type="ECO:0000256" key="2">
    <source>
        <dbReference type="ARBA" id="ARBA00022676"/>
    </source>
</evidence>
<proteinExistence type="inferred from homology"/>
<name>A0A7W3JPX8_9MICO</name>
<accession>A0A7W3JPX8</accession>
<dbReference type="InterPro" id="IPR050834">
    <property type="entry name" value="Glycosyltransf_2"/>
</dbReference>
<dbReference type="SUPFAM" id="SSF53448">
    <property type="entry name" value="Nucleotide-diphospho-sugar transferases"/>
    <property type="match status" value="1"/>
</dbReference>
<dbReference type="InterPro" id="IPR029044">
    <property type="entry name" value="Nucleotide-diphossugar_trans"/>
</dbReference>
<organism evidence="5 6">
    <name type="scientific">Microbacterium halimionae</name>
    <dbReference type="NCBI Taxonomy" id="1526413"/>
    <lineage>
        <taxon>Bacteria</taxon>
        <taxon>Bacillati</taxon>
        <taxon>Actinomycetota</taxon>
        <taxon>Actinomycetes</taxon>
        <taxon>Micrococcales</taxon>
        <taxon>Microbacteriaceae</taxon>
        <taxon>Microbacterium</taxon>
    </lineage>
</organism>
<dbReference type="EMBL" id="JACGWY010000003">
    <property type="protein sequence ID" value="MBA8816796.1"/>
    <property type="molecule type" value="Genomic_DNA"/>
</dbReference>
<comment type="similarity">
    <text evidence="1">Belongs to the glycosyltransferase 2 family.</text>
</comment>
<gene>
    <name evidence="5" type="ORF">FHX48_001889</name>
</gene>
<dbReference type="Proteomes" id="UP000526083">
    <property type="component" value="Unassembled WGS sequence"/>
</dbReference>
<evidence type="ECO:0000256" key="1">
    <source>
        <dbReference type="ARBA" id="ARBA00006739"/>
    </source>
</evidence>
<dbReference type="Gene3D" id="3.90.550.10">
    <property type="entry name" value="Spore Coat Polysaccharide Biosynthesis Protein SpsA, Chain A"/>
    <property type="match status" value="1"/>
</dbReference>
<dbReference type="InterPro" id="IPR001173">
    <property type="entry name" value="Glyco_trans_2-like"/>
</dbReference>
<dbReference type="GO" id="GO:0016757">
    <property type="term" value="F:glycosyltransferase activity"/>
    <property type="evidence" value="ECO:0007669"/>
    <property type="project" value="UniProtKB-KW"/>
</dbReference>
<evidence type="ECO:0000313" key="6">
    <source>
        <dbReference type="Proteomes" id="UP000526083"/>
    </source>
</evidence>
<reference evidence="5 6" key="1">
    <citation type="submission" date="2020-07" db="EMBL/GenBank/DDBJ databases">
        <title>Sequencing the genomes of 1000 actinobacteria strains.</title>
        <authorList>
            <person name="Klenk H.-P."/>
        </authorList>
    </citation>
    <scope>NUCLEOTIDE SEQUENCE [LARGE SCALE GENOMIC DNA]</scope>
    <source>
        <strain evidence="5 6">DSM 27576</strain>
    </source>
</reference>
<keyword evidence="3" id="KW-0808">Transferase</keyword>
<feature type="domain" description="Glycosyltransferase 2-like" evidence="4">
    <location>
        <begin position="4"/>
        <end position="165"/>
    </location>
</feature>
<dbReference type="Pfam" id="PF00535">
    <property type="entry name" value="Glycos_transf_2"/>
    <property type="match status" value="1"/>
</dbReference>